<evidence type="ECO:0000256" key="1">
    <source>
        <dbReference type="ARBA" id="ARBA00001231"/>
    </source>
</evidence>
<keyword evidence="4" id="KW-0378">Hydrolase</keyword>
<dbReference type="EMBL" id="FOBO01000014">
    <property type="protein sequence ID" value="SEN23838.1"/>
    <property type="molecule type" value="Genomic_DNA"/>
</dbReference>
<evidence type="ECO:0000313" key="7">
    <source>
        <dbReference type="EMBL" id="SEN23838.1"/>
    </source>
</evidence>
<dbReference type="Proteomes" id="UP000182160">
    <property type="component" value="Unassembled WGS sequence"/>
</dbReference>
<gene>
    <name evidence="7" type="ORF">SAMN04488077_1144</name>
</gene>
<evidence type="ECO:0000256" key="5">
    <source>
        <dbReference type="ARBA" id="ARBA00023295"/>
    </source>
</evidence>
<dbReference type="SUPFAM" id="SSF51445">
    <property type="entry name" value="(Trans)glycosidases"/>
    <property type="match status" value="1"/>
</dbReference>
<evidence type="ECO:0000256" key="3">
    <source>
        <dbReference type="ARBA" id="ARBA00012663"/>
    </source>
</evidence>
<proteinExistence type="inferred from homology"/>
<comment type="catalytic activity">
    <reaction evidence="1">
        <text>Hydrolysis of terminal non-reducing N-acetyl-D-hexosamine residues in N-acetyl-beta-D-hexosaminides.</text>
        <dbReference type="EC" id="3.2.1.52"/>
    </reaction>
</comment>
<name>A0A1H8EYM2_9RHOB</name>
<dbReference type="Pfam" id="PF00933">
    <property type="entry name" value="Glyco_hydro_3"/>
    <property type="match status" value="1"/>
</dbReference>
<dbReference type="Gene3D" id="3.20.20.300">
    <property type="entry name" value="Glycoside hydrolase, family 3, N-terminal domain"/>
    <property type="match status" value="1"/>
</dbReference>
<dbReference type="GO" id="GO:0009254">
    <property type="term" value="P:peptidoglycan turnover"/>
    <property type="evidence" value="ECO:0007669"/>
    <property type="project" value="TreeGrafter"/>
</dbReference>
<dbReference type="GO" id="GO:0005975">
    <property type="term" value="P:carbohydrate metabolic process"/>
    <property type="evidence" value="ECO:0007669"/>
    <property type="project" value="InterPro"/>
</dbReference>
<dbReference type="EC" id="3.2.1.52" evidence="3"/>
<dbReference type="PANTHER" id="PTHR30480">
    <property type="entry name" value="BETA-HEXOSAMINIDASE-RELATED"/>
    <property type="match status" value="1"/>
</dbReference>
<dbReference type="PANTHER" id="PTHR30480:SF13">
    <property type="entry name" value="BETA-HEXOSAMINIDASE"/>
    <property type="match status" value="1"/>
</dbReference>
<comment type="similarity">
    <text evidence="2">Belongs to the glycosyl hydrolase 3 family.</text>
</comment>
<evidence type="ECO:0000256" key="2">
    <source>
        <dbReference type="ARBA" id="ARBA00005336"/>
    </source>
</evidence>
<dbReference type="InterPro" id="IPR036962">
    <property type="entry name" value="Glyco_hydro_3_N_sf"/>
</dbReference>
<evidence type="ECO:0000313" key="8">
    <source>
        <dbReference type="Proteomes" id="UP000182160"/>
    </source>
</evidence>
<evidence type="ECO:0000256" key="4">
    <source>
        <dbReference type="ARBA" id="ARBA00022801"/>
    </source>
</evidence>
<dbReference type="InterPro" id="IPR001764">
    <property type="entry name" value="Glyco_hydro_3_N"/>
</dbReference>
<organism evidence="7 8">
    <name type="scientific">Roseovarius tolerans</name>
    <dbReference type="NCBI Taxonomy" id="74031"/>
    <lineage>
        <taxon>Bacteria</taxon>
        <taxon>Pseudomonadati</taxon>
        <taxon>Pseudomonadota</taxon>
        <taxon>Alphaproteobacteria</taxon>
        <taxon>Rhodobacterales</taxon>
        <taxon>Roseobacteraceae</taxon>
        <taxon>Roseovarius</taxon>
    </lineage>
</organism>
<evidence type="ECO:0000259" key="6">
    <source>
        <dbReference type="Pfam" id="PF00933"/>
    </source>
</evidence>
<accession>A0A1H8EYM2</accession>
<keyword evidence="5" id="KW-0326">Glycosidase</keyword>
<feature type="domain" description="Glycoside hydrolase family 3 N-terminal" evidence="6">
    <location>
        <begin position="53"/>
        <end position="359"/>
    </location>
</feature>
<sequence>MMIDRRRFLAATTCFAYLGSEVKALSPEDADPFAGQLLITGFRGTGPSDPEVDQLRRYIEDGIVSGVILLRRNIRSPEQLLNLTTSLQSTSSEHPVIIAIDQEGGEVTRLDRRSGFLPWMSAADMAASGRKNDEVFEYYSVRARELSVVGVNLNLGPVVDLNVNPYNPIIGAKGRAYGSQVEDVVRFAELFIRAHRSEGVKTCLKHFPGHGSSVGDSHFGTVDISKTWSAEEIAPFERLVRAGLADTIMNSHVLHRHLSDAAWIPTSLSKSSVAEMREGLSFTGPIITDDMQMGAIADFMPARDASIAAVSAGNSLLIYSNYADRYSVRSINEVHQKLISAIQDGTLPAPLVAEHARLVRNFRKSLINHH</sequence>
<reference evidence="7 8" key="1">
    <citation type="submission" date="2016-10" db="EMBL/GenBank/DDBJ databases">
        <authorList>
            <person name="de Groot N.N."/>
        </authorList>
    </citation>
    <scope>NUCLEOTIDE SEQUENCE [LARGE SCALE GENOMIC DNA]</scope>
    <source>
        <strain evidence="7 8">DSM 11457</strain>
    </source>
</reference>
<dbReference type="InterPro" id="IPR050226">
    <property type="entry name" value="NagZ_Beta-hexosaminidase"/>
</dbReference>
<dbReference type="GO" id="GO:0004563">
    <property type="term" value="F:beta-N-acetylhexosaminidase activity"/>
    <property type="evidence" value="ECO:0007669"/>
    <property type="project" value="UniProtKB-EC"/>
</dbReference>
<dbReference type="InterPro" id="IPR017853">
    <property type="entry name" value="GH"/>
</dbReference>
<protein>
    <recommendedName>
        <fullName evidence="3">beta-N-acetylhexosaminidase</fullName>
        <ecNumber evidence="3">3.2.1.52</ecNumber>
    </recommendedName>
</protein>
<dbReference type="AlphaFoldDB" id="A0A1H8EYM2"/>